<protein>
    <submittedName>
        <fullName evidence="1">Uncharacterized protein</fullName>
    </submittedName>
</protein>
<reference evidence="2" key="1">
    <citation type="submission" date="2016-01" db="EMBL/GenBank/DDBJ databases">
        <authorList>
            <person name="Mitreva M."/>
            <person name="Pepin K.H."/>
            <person name="Mihindukulasuriya K.A."/>
            <person name="Fulton R."/>
            <person name="Fronick C."/>
            <person name="O'Laughlin M."/>
            <person name="Miner T."/>
            <person name="Herter B."/>
            <person name="Rosa B.A."/>
            <person name="Cordes M."/>
            <person name="Tomlinson C."/>
            <person name="Wollam A."/>
            <person name="Palsikar V.B."/>
            <person name="Mardis E.R."/>
            <person name="Wilson R.K."/>
        </authorList>
    </citation>
    <scope>NUCLEOTIDE SEQUENCE [LARGE SCALE GENOMIC DNA]</scope>
    <source>
        <strain evidence="2">GED7749B</strain>
    </source>
</reference>
<name>A0A133KJ27_HEYCO</name>
<evidence type="ECO:0000313" key="2">
    <source>
        <dbReference type="Proteomes" id="UP000070376"/>
    </source>
</evidence>
<gene>
    <name evidence="1" type="ORF">HMPREF3213_02671</name>
</gene>
<dbReference type="AlphaFoldDB" id="A0A133KJ27"/>
<comment type="caution">
    <text evidence="1">The sequence shown here is derived from an EMBL/GenBank/DDBJ whole genome shotgun (WGS) entry which is preliminary data.</text>
</comment>
<evidence type="ECO:0000313" key="1">
    <source>
        <dbReference type="EMBL" id="KWZ79567.1"/>
    </source>
</evidence>
<dbReference type="EMBL" id="LRPN01000116">
    <property type="protein sequence ID" value="KWZ79567.1"/>
    <property type="molecule type" value="Genomic_DNA"/>
</dbReference>
<accession>A0A133KJ27</accession>
<sequence>MLPYKSFFTQPLLWRSVLVFPFLMAIVPRLHDCKRCIRSLFYLQKQ</sequence>
<proteinExistence type="predicted"/>
<dbReference type="Proteomes" id="UP000070376">
    <property type="component" value="Unassembled WGS sequence"/>
</dbReference>
<organism evidence="1 2">
    <name type="scientific">Heyndrickxia coagulans</name>
    <name type="common">Weizmannia coagulans</name>
    <dbReference type="NCBI Taxonomy" id="1398"/>
    <lineage>
        <taxon>Bacteria</taxon>
        <taxon>Bacillati</taxon>
        <taxon>Bacillota</taxon>
        <taxon>Bacilli</taxon>
        <taxon>Bacillales</taxon>
        <taxon>Bacillaceae</taxon>
        <taxon>Heyndrickxia</taxon>
    </lineage>
</organism>